<dbReference type="Proteomes" id="UP000274504">
    <property type="component" value="Unassembled WGS sequence"/>
</dbReference>
<feature type="compositionally biased region" description="Basic and acidic residues" evidence="4">
    <location>
        <begin position="1846"/>
        <end position="1861"/>
    </location>
</feature>
<evidence type="ECO:0000313" key="8">
    <source>
        <dbReference type="WBParaSite" id="HDID_0000198701-mRNA-1"/>
    </source>
</evidence>
<sequence>MLVRLVSAVLQRFLGHYVENLDTERLSYSLGYSGNVVLTDLRLKPDALNNILGTPLRLSSGRIARVQLIIPLTQLRSQPWSIIIEDAELIINPYNSQEYSEGNSHSTNSPDCFKEPAYEVGVTDESRKAYLDRLESRWWQLVRVDGLVDAVATSPNDSSWWSYGVSLVYGIVSNLQVEIRNVHFAFVDDANIIERSLTWGMRLLKMTIQATDESWNPSSRCSNQQIEFKSIDVVGLSVYYYDMAAHYSSSIPQERFLIPPSQFSVHLLRRTTPEPLTSETTPRIEVEAELTTLRVDVSHAVLVYARQLTDFLKCQAVPPHRPKARPDKQAAAWWRYAAGEVVPALRRSHTKRSSDLAEAAALNNRYVRAYQAHLLRGLGLQDEDDLVSVSVEHQKTEKSMSLDRVALLRQVAMQRAARFLKQRRSVLVPVLVSQTKEIHGQSPTLSTQPSQSWWPSFLSSSSTAEPTEPKSSDEVEAPRPWRLWWWFSAAPAAITKVDISGAPELQAEAPASSSEAAMMLLNELVVARDVGQVLTRDRLFCRLTARVDQFQLCLMEYADLNICSLHADNLQLCVETRPREESLYFKARLHSLLVRDDRSRVDSQGLNQLPLFPNVISPLPQIVLGSSASPTTSDLFHLDYITSQSDDDPNLSSVPPASLSIRTDPLRVICQPELFLRVMCFFSSTAKHRSTKRTRTDSSAYSTLKSQTKANLRAALHTVEKVDEKSNVLLAISSNIPSKPIPSDPSNSTRLSSASVSVGARPSGLHVHLDIAAPRILLPERLWPASSEKSTPTSDLLGVICDFGRFRLSNWEPAGKREANSDKDPSLSYLPVQPIHKERESTVESAEDDSEESEAFATPCGTPVVSDSESSPLLQCSVRRRRLKRNRQHRLYETYLLELDEFRILAGRLDELQVSGLWPDLLPTHSSSITEDGRHITQVASQVNLVDRFSLAIWITRRVVSMASLRAASPTLPSSPPTIPADLPGLLICLEQRHCVLRLSDSRLSALCRCVGAVTSIASSTADEMNDSSDQQMETVELPPRSILLRNPSPRLKVPTTKLSSNLRRTVVVTFSMQELILQLDARGRPIAEFKLVSTAARFNRFTNAEHSKTTYDVCLQVHSLTVADALCGLGGDFDLLAASHRDVRLDTLSGSLSVTSPRDRNDLTPRCHSVSSSGDKTSAGAVVSRPFYDPIGEERDEDASTALIRVKYLQTKTAKKVNRNIDVKFRHLDLLGNLNTLLELIAFARYVVPYSKFESKSTDINKSSNTTVDFDNTTTTDDETDNNENLEMSISVERLSLVLIRVKTSNTNENTEEFLEKEQLKTATAERLATITLLGANFQSRENYKDLRVSLAGLQVLDLIDVEKPSSSGVRHRHIFVAGRCLDPEISDVALTWSGAKSVFTLTAHRRDAPGYRVELDVTSPIYVHNPRALHEISTWLSNLYRWNAVVDALARKLADSAMSVEKLERQKEQSKTTSSLASLHAVFEQPVVVFPSGLTSPNVLIARLGRLTLRSDNSESTSPFNLVQLIIARASLAAFDIEAGVPRVRGTSEVVQAMLVLAHYLRLISSVSEDCILEDISANLTLRRKILHKRSEKETDSEEISWPEDFDSSELTFPFNEEVVLEVQETSESAFDSWITVSACLIQPLHVRLSKRVYYQLLQTLDNLTYSGETSMKTPYPEEMRKSNSTSMDTGAHVSTLSRGLAMRFRMPRLVVETFTEMGGEKCPLGLTRFTLSEFFIAASMRSSAGLTHIEATLASLLLENLLPDYSEENRYLLFSHLPKKSEVVNRCRHPRVNSCPNLNEDDCQPWIFGGLYGVNSRIFNRSSLSFSEKYDGRNQTNQSTRRTSVDSDQRNREFKGSEVDSSTMDQFVRTRILMVDKNSSLFNSKYQSTRRFVDIAFSSLTCYLSLHPWVLLFDFLGLGSPITACDDFNSTSVISKSTYLSNSDTSSRLSNYDGCQDSVTLTVTSLSFATFSLLLDTISPEASPLLRASANQLRIRLANHSRSIQDGGDWMHLGGRLASVSVHDLTPKGSRLYSRRFLTNCVDGANGEGDYLIFALTKYQLPDPEVNRRSEDGKLELRLGPAYYIHTQEFLGTAINTLDTFLQYQDLMNRVRQGAAISMRLRLDIKANAPIVLLPISDESENVLVCNLGTVKAVNDFCWHTDLMGNEKVFEDDEKLREQPQKQSASENASENIVNSPCLLDRIHLSLEHIEIYIGKRYNIADAVDVGNSRTLDFGTFCIVPEAAALTEPFGFTAIVERNLCGARELHAVPDWRLSARLRTTAPVRVGLREYRILRGILAHNIGGGSANNSSSSVVDYGTSKRGATPENRDAIHTRRPYRSLAFTFDLEDVSICLSVPLDWASQHHLKDIPTQNVPFCRLELARSRLTYDSYSCGKHVTDLACSVVTFTDTRFEGSSEPKNFFPVILSPLPTHQDNFAGDLSASVPQFRVTQVVTPVGTADSGGVNVITSATNSSMTFNLRSMRLILALDWLADLHRFLTTQPMHPSTSTMNAPNEPSPKYESNAKLDNEAPSHFRISQGTSDLRVFSDQTEFVLMENPSQADTNIVVLTGAMCFLLRSGGSLNQALMHLCLHGVGLHTLHGFLEDSRAVIVEPTDLIVALLPYQVINKRSRFRTTSAGLQDLLTPRVSLEIQTSTLRTHFSYTDSLLFFDLLNSIREQAIYAFGEKEKDKTVKLKLSAAYDAFVARLVEMGFSAEDALETLQSTNGQIDEAIVLLTSPQSPKIDEVSAIDPPRSRTVRFLRNLIDQLTPHISEISFHSGFSLCLIDDCIDADVPLAEIKISDISLKWNLTGWAVGRVMGRLSANYYNRDLSALEPAIEPFLGVCDWRLRSDDPSKGDCAIIEVHSPDTINVNLTVALVRLTKLILAKIQSPQLTRRRLRAPFTPFCLCNQTGETLRFKKVVSTTLTLPSVSSTSSPPINCDDEFEQWTSVEPGATVQLPFQSPLSATGRGQGRTEDQKGAKTPRLFIQVEGWSSAYPIALDRLGVFSRIIRLRQDADLHLAPATRLVIEIVRRGSAQNLIIVRSGLTFTNRLSPRLAVEVGLAHFLTYSTMPSTSVMKSGLRVAFGETQALPLSLAARRENGERLCFRPVLIGSDGSNNISSQPPVLFEWSHQIAPDNGTTKEGGGGLKVVTALNETMDWRRLSKPGEFDECVMSCRCLKSNRDIVPYSATSVSSQNSLNLPSKTQSALPWQFCVTTVRDAFPPDPGFREASVILPGHHLTLGPVLRIVNLLPCEMTYFLEGTSIRCRLPPNKAASVFEVSCAEVVRFGVHLENFQICETIHIPPATFSNTVLINLYDQYKRLLQLKAEICTRGFGARHVTISAVCWLINHSGLPLIFAAQAPSSLACVAEWQTPNSPEHRALAAGQSEEQEIARLASPLLFSPLNDFGLGGAAAPSSYGSNNGSRGGNSGANHSASSWSLQVRLGALYEPSDAGSGWIPRWSAPVSLDKSGGELMLRLKAGHESTTYQTDLLYSIGVEVRKGTGLHTATTIVTFVPRFLISNQTNFQLQYAQRFCLDSKTHKPMDVYPQCNVPFHWPRQNLDQLLCFRALIPDEPSPHQQTTDVSLVATNWSGGIQIDKPRSYHLNLRLPSGSQAGSASLSPSEPLFLRVDIVLRGGTLFVIISDATHLPPPYRIENRSPVALFYQQAVAYSDSGSAYNGLDIYPETRIATQGTNGRWTRSILLNRLPPKSIVSYAPEEPLLPPHLTVGVAGELSNIYDLSKPGPGSRLVYTNCIYINVCGVAGDNGSKIKPPDLLDTDYHSGTSEFPVLDVTTESSRRVVLRRKRPGERSQLWYKSSQGFLVHEGSVAPQAPSSMPHRGRVLSTRSSWVLDIDTSESTVTEALINCGLDPRQTQENFEIGILCLARLSTRRKNTQTWNFNRVYLINNASFCIQAERSRLGSSSDAVFVARPRNRDLNWGGSGVQSLASNSLGAARIFHSWLRPGSGSLQVEVITEGPVRVLRISDPQEPPYKIMPVVSKRYSRVFTSPTSMNFLLDLPYGFAVSIISARSEELCYASFQALRFAVKRFYSDVGSQKSGNASSTAVDIGQEVTGTEELIDKDDDDDMVFVDDPPEVSRVTSIEDDSLTPYITAGRPIEQVRLYLGRIQIDNQIAGASLPVLLFRAVPTNSTGGVIEGRPLRGSDGVDWVPGRELERLFYRAGEDSKAGTSSISEQSIFMNHPSLMMQSTRLLHTGWKAEIFTSLELRINRMVIQAEERLLLKLIQFSRHFRDSAPSPTIISTEDAKSIDFLNQAILEAEGSYSRQVLPPSISSRHFLYFDRLRVHFAPIRVTVHTAEGRLGPEFYDVQRLLPKLMSFTDADLRLGKYSPLDSKLD</sequence>
<dbReference type="InterPro" id="IPR056747">
    <property type="entry name" value="VPS13-like_M"/>
</dbReference>
<feature type="region of interest" description="Disordered" evidence="4">
    <location>
        <begin position="1674"/>
        <end position="1693"/>
    </location>
</feature>
<evidence type="ECO:0000256" key="4">
    <source>
        <dbReference type="SAM" id="MobiDB-lite"/>
    </source>
</evidence>
<reference evidence="6 7" key="2">
    <citation type="submission" date="2018-11" db="EMBL/GenBank/DDBJ databases">
        <authorList>
            <consortium name="Pathogen Informatics"/>
        </authorList>
    </citation>
    <scope>NUCLEOTIDE SEQUENCE [LARGE SCALE GENOMIC DNA]</scope>
</reference>
<dbReference type="EMBL" id="UYSG01000430">
    <property type="protein sequence ID" value="VDL19449.1"/>
    <property type="molecule type" value="Genomic_DNA"/>
</dbReference>
<dbReference type="InterPro" id="IPR026847">
    <property type="entry name" value="VPS13"/>
</dbReference>
<dbReference type="GO" id="GO:0006623">
    <property type="term" value="P:protein targeting to vacuole"/>
    <property type="evidence" value="ECO:0007669"/>
    <property type="project" value="TreeGrafter"/>
</dbReference>
<organism evidence="8">
    <name type="scientific">Hymenolepis diminuta</name>
    <name type="common">Rat tapeworm</name>
    <dbReference type="NCBI Taxonomy" id="6216"/>
    <lineage>
        <taxon>Eukaryota</taxon>
        <taxon>Metazoa</taxon>
        <taxon>Spiralia</taxon>
        <taxon>Lophotrochozoa</taxon>
        <taxon>Platyhelminthes</taxon>
        <taxon>Cestoda</taxon>
        <taxon>Eucestoda</taxon>
        <taxon>Cyclophyllidea</taxon>
        <taxon>Hymenolepididae</taxon>
        <taxon>Hymenolepis</taxon>
    </lineage>
</organism>
<dbReference type="GO" id="GO:0006869">
    <property type="term" value="P:lipid transport"/>
    <property type="evidence" value="ECO:0007669"/>
    <property type="project" value="UniProtKB-KW"/>
</dbReference>
<feature type="compositionally biased region" description="Acidic residues" evidence="4">
    <location>
        <begin position="845"/>
        <end position="854"/>
    </location>
</feature>
<dbReference type="InterPro" id="IPR026854">
    <property type="entry name" value="VPS13_N"/>
</dbReference>
<proteinExistence type="inferred from homology"/>
<dbReference type="Pfam" id="PF25036">
    <property type="entry name" value="VPS13_VAB"/>
    <property type="match status" value="1"/>
</dbReference>
<dbReference type="InterPro" id="IPR009060">
    <property type="entry name" value="UBA-like_sf"/>
</dbReference>
<dbReference type="SUPFAM" id="SSF46934">
    <property type="entry name" value="UBA-like"/>
    <property type="match status" value="1"/>
</dbReference>
<gene>
    <name evidence="6" type="ORF">HDID_LOCUS1988</name>
</gene>
<feature type="compositionally biased region" description="Low complexity" evidence="4">
    <location>
        <begin position="441"/>
        <end position="462"/>
    </location>
</feature>
<dbReference type="Gene3D" id="1.10.8.10">
    <property type="entry name" value="DNA helicase RuvA subunit, C-terminal domain"/>
    <property type="match status" value="1"/>
</dbReference>
<protein>
    <submittedName>
        <fullName evidence="8">UBA domain-containing protein</fullName>
    </submittedName>
</protein>
<evidence type="ECO:0000256" key="2">
    <source>
        <dbReference type="ARBA" id="ARBA00022448"/>
    </source>
</evidence>
<dbReference type="GO" id="GO:0045053">
    <property type="term" value="P:protein retention in Golgi apparatus"/>
    <property type="evidence" value="ECO:0007669"/>
    <property type="project" value="TreeGrafter"/>
</dbReference>
<feature type="region of interest" description="Disordered" evidence="4">
    <location>
        <begin position="815"/>
        <end position="868"/>
    </location>
</feature>
<dbReference type="WBParaSite" id="HDID_0000198701-mRNA-1">
    <property type="protein sequence ID" value="HDID_0000198701-mRNA-1"/>
    <property type="gene ID" value="HDID_0000198701"/>
</dbReference>
<feature type="domain" description="UBA" evidence="5">
    <location>
        <begin position="2701"/>
        <end position="2741"/>
    </location>
</feature>
<dbReference type="PANTHER" id="PTHR16166:SF141">
    <property type="entry name" value="INTERMEMBRANE LIPID TRANSFER PROTEIN VPS13D"/>
    <property type="match status" value="1"/>
</dbReference>
<dbReference type="PROSITE" id="PS50030">
    <property type="entry name" value="UBA"/>
    <property type="match status" value="1"/>
</dbReference>
<dbReference type="Pfam" id="PF12624">
    <property type="entry name" value="VPS13_N"/>
    <property type="match status" value="1"/>
</dbReference>
<evidence type="ECO:0000256" key="3">
    <source>
        <dbReference type="ARBA" id="ARBA00023055"/>
    </source>
</evidence>
<dbReference type="GO" id="GO:0007005">
    <property type="term" value="P:mitochondrion organization"/>
    <property type="evidence" value="ECO:0007669"/>
    <property type="project" value="TreeGrafter"/>
</dbReference>
<feature type="region of interest" description="Disordered" evidence="4">
    <location>
        <begin position="438"/>
        <end position="475"/>
    </location>
</feature>
<feature type="region of interest" description="Disordered" evidence="4">
    <location>
        <begin position="1832"/>
        <end position="1861"/>
    </location>
</feature>
<dbReference type="InterPro" id="IPR009543">
    <property type="entry name" value="VPS13_VAB"/>
</dbReference>
<feature type="compositionally biased region" description="Polar residues" evidence="4">
    <location>
        <begin position="1836"/>
        <end position="1845"/>
    </location>
</feature>
<feature type="region of interest" description="Disordered" evidence="4">
    <location>
        <begin position="2963"/>
        <end position="2983"/>
    </location>
</feature>
<keyword evidence="3" id="KW-0445">Lipid transport</keyword>
<reference evidence="8" key="1">
    <citation type="submission" date="2016-04" db="UniProtKB">
        <authorList>
            <consortium name="WormBaseParasite"/>
        </authorList>
    </citation>
    <scope>IDENTIFICATION</scope>
</reference>
<feature type="region of interest" description="Disordered" evidence="4">
    <location>
        <begin position="1157"/>
        <end position="1180"/>
    </location>
</feature>
<dbReference type="OrthoDB" id="272810at2759"/>
<evidence type="ECO:0000259" key="5">
    <source>
        <dbReference type="PROSITE" id="PS50030"/>
    </source>
</evidence>
<comment type="similarity">
    <text evidence="1">Belongs to the VPS13 family.</text>
</comment>
<keyword evidence="2" id="KW-0813">Transport</keyword>
<dbReference type="PANTHER" id="PTHR16166">
    <property type="entry name" value="VACUOLAR PROTEIN SORTING-ASSOCIATED PROTEIN VPS13"/>
    <property type="match status" value="1"/>
</dbReference>
<evidence type="ECO:0000313" key="6">
    <source>
        <dbReference type="EMBL" id="VDL19449.1"/>
    </source>
</evidence>
<dbReference type="SMART" id="SM00165">
    <property type="entry name" value="UBA"/>
    <property type="match status" value="1"/>
</dbReference>
<dbReference type="InterPro" id="IPR015940">
    <property type="entry name" value="UBA"/>
</dbReference>
<name>A0A158QCU8_HYMDI</name>
<accession>A0A158QCU8</accession>
<feature type="compositionally biased region" description="Basic and acidic residues" evidence="4">
    <location>
        <begin position="815"/>
        <end position="825"/>
    </location>
</feature>
<evidence type="ECO:0000313" key="7">
    <source>
        <dbReference type="Proteomes" id="UP000274504"/>
    </source>
</evidence>
<dbReference type="Pfam" id="PF25033">
    <property type="entry name" value="VPS13_M"/>
    <property type="match status" value="1"/>
</dbReference>
<evidence type="ECO:0000256" key="1">
    <source>
        <dbReference type="ARBA" id="ARBA00006545"/>
    </source>
</evidence>